<dbReference type="EMBL" id="BAAAGA010000002">
    <property type="protein sequence ID" value="GAA0619286.1"/>
    <property type="molecule type" value="Genomic_DNA"/>
</dbReference>
<dbReference type="PANTHER" id="PTHR13887">
    <property type="entry name" value="GLUTATHIONE S-TRANSFERASE KAPPA"/>
    <property type="match status" value="1"/>
</dbReference>
<sequence length="217" mass="22347">MSKINYAAMSRRAAITAAALAAMATLGACSGGGGAGGAAEGDMAMGAAEGAKVTVVEYASVTCPHCAAWQNNVWADFKTKYVDTNKVRYVFRELPTAPNEIAVAGFAIARCAGADKYFDVVHTLMAGQDEWRTGAVTPRDFLFRVGNGAGLNNQQIQECITDPDALKAADARAQAAFKAGVSGTPAFYVNGTQVITPGGEGASLADLSTAIDAELAK</sequence>
<feature type="chain" id="PRO_5046727769" evidence="3">
    <location>
        <begin position="29"/>
        <end position="217"/>
    </location>
</feature>
<dbReference type="InterPro" id="IPR012336">
    <property type="entry name" value="Thioredoxin-like_fold"/>
</dbReference>
<evidence type="ECO:0000313" key="5">
    <source>
        <dbReference type="EMBL" id="GAA0619286.1"/>
    </source>
</evidence>
<reference evidence="5 6" key="1">
    <citation type="journal article" date="2019" name="Int. J. Syst. Evol. Microbiol.">
        <title>The Global Catalogue of Microorganisms (GCM) 10K type strain sequencing project: providing services to taxonomists for standard genome sequencing and annotation.</title>
        <authorList>
            <consortium name="The Broad Institute Genomics Platform"/>
            <consortium name="The Broad Institute Genome Sequencing Center for Infectious Disease"/>
            <person name="Wu L."/>
            <person name="Ma J."/>
        </authorList>
    </citation>
    <scope>NUCLEOTIDE SEQUENCE [LARGE SCALE GENOMIC DNA]</scope>
    <source>
        <strain evidence="5 6">JCM 12928</strain>
    </source>
</reference>
<dbReference type="RefSeq" id="WP_343791985.1">
    <property type="nucleotide sequence ID" value="NZ_BAAAGA010000002.1"/>
</dbReference>
<dbReference type="InterPro" id="IPR036249">
    <property type="entry name" value="Thioredoxin-like_sf"/>
</dbReference>
<protein>
    <submittedName>
        <fullName evidence="5">DsbA family protein</fullName>
    </submittedName>
</protein>
<feature type="domain" description="Thioredoxin" evidence="4">
    <location>
        <begin position="34"/>
        <end position="216"/>
    </location>
</feature>
<gene>
    <name evidence="5" type="ORF">GCM10009422_13480</name>
</gene>
<dbReference type="Pfam" id="PF13462">
    <property type="entry name" value="Thioredoxin_4"/>
    <property type="match status" value="1"/>
</dbReference>
<dbReference type="InterPro" id="IPR013766">
    <property type="entry name" value="Thioredoxin_domain"/>
</dbReference>
<proteinExistence type="inferred from homology"/>
<accession>A0ABN1GTR7</accession>
<dbReference type="PANTHER" id="PTHR13887:SF56">
    <property type="entry name" value="THIOREDOXIN-LIKE REDUCTASE RV2466C"/>
    <property type="match status" value="1"/>
</dbReference>
<evidence type="ECO:0000256" key="2">
    <source>
        <dbReference type="ARBA" id="ARBA00005791"/>
    </source>
</evidence>
<organism evidence="5 6">
    <name type="scientific">Brevundimonas kwangchunensis</name>
    <dbReference type="NCBI Taxonomy" id="322163"/>
    <lineage>
        <taxon>Bacteria</taxon>
        <taxon>Pseudomonadati</taxon>
        <taxon>Pseudomonadota</taxon>
        <taxon>Alphaproteobacteria</taxon>
        <taxon>Caulobacterales</taxon>
        <taxon>Caulobacteraceae</taxon>
        <taxon>Brevundimonas</taxon>
    </lineage>
</organism>
<keyword evidence="3" id="KW-0732">Signal</keyword>
<dbReference type="PROSITE" id="PS51352">
    <property type="entry name" value="THIOREDOXIN_2"/>
    <property type="match status" value="1"/>
</dbReference>
<evidence type="ECO:0000256" key="3">
    <source>
        <dbReference type="SAM" id="SignalP"/>
    </source>
</evidence>
<comment type="function">
    <text evidence="1">May be required for disulfide bond formation in some proteins.</text>
</comment>
<dbReference type="Proteomes" id="UP001501352">
    <property type="component" value="Unassembled WGS sequence"/>
</dbReference>
<comment type="similarity">
    <text evidence="2">Belongs to the thioredoxin family. DsbA subfamily.</text>
</comment>
<comment type="caution">
    <text evidence="5">The sequence shown here is derived from an EMBL/GenBank/DDBJ whole genome shotgun (WGS) entry which is preliminary data.</text>
</comment>
<feature type="signal peptide" evidence="3">
    <location>
        <begin position="1"/>
        <end position="28"/>
    </location>
</feature>
<dbReference type="InterPro" id="IPR006311">
    <property type="entry name" value="TAT_signal"/>
</dbReference>
<keyword evidence="6" id="KW-1185">Reference proteome</keyword>
<evidence type="ECO:0000313" key="6">
    <source>
        <dbReference type="Proteomes" id="UP001501352"/>
    </source>
</evidence>
<evidence type="ECO:0000256" key="1">
    <source>
        <dbReference type="ARBA" id="ARBA00003565"/>
    </source>
</evidence>
<name>A0ABN1GTR7_9CAUL</name>
<evidence type="ECO:0000259" key="4">
    <source>
        <dbReference type="PROSITE" id="PS51352"/>
    </source>
</evidence>
<dbReference type="PROSITE" id="PS51318">
    <property type="entry name" value="TAT"/>
    <property type="match status" value="1"/>
</dbReference>
<dbReference type="SUPFAM" id="SSF52833">
    <property type="entry name" value="Thioredoxin-like"/>
    <property type="match status" value="1"/>
</dbReference>
<dbReference type="Gene3D" id="3.40.30.10">
    <property type="entry name" value="Glutaredoxin"/>
    <property type="match status" value="1"/>
</dbReference>
<dbReference type="PROSITE" id="PS51257">
    <property type="entry name" value="PROKAR_LIPOPROTEIN"/>
    <property type="match status" value="1"/>
</dbReference>